<comment type="caution">
    <text evidence="7">The sequence shown here is derived from an EMBL/GenBank/DDBJ whole genome shotgun (WGS) entry which is preliminary data.</text>
</comment>
<dbReference type="PROSITE" id="PS00141">
    <property type="entry name" value="ASP_PROTEASE"/>
    <property type="match status" value="1"/>
</dbReference>
<name>A0A9P6NLI2_9BASI</name>
<dbReference type="GO" id="GO:0004190">
    <property type="term" value="F:aspartic-type endopeptidase activity"/>
    <property type="evidence" value="ECO:0007669"/>
    <property type="project" value="UniProtKB-KW"/>
</dbReference>
<sequence>MYCLRTLFRTIWNFILGYNFFYYSSNVLAVQEVLSVPIYIRKNATPLRDQEGDHTCTIFRTKRMLAKYPGLSIRASSHASPVSIHPPSAALAIKDFQDVEYYGVVGIGTPKQTLNVLLDTGSSSFWVSGATTQLSDGSPSLQTSTTGPMFNASYSSSFRITPKTYRITYGDNSFAYGAIAKETISQGPYHVKNVSFGIVNETSSAIFVSDASGIMGMGFGELDPSGPSPFWSVAGIDTFAFGIARFNGSSLSASEPGGILTLGGFNNSLFKGPINYISVSHKGYWKIPLDYVIINGIHVKGLQNNSAVIDTGTNLIGAPSVFAKYIYGAIPGSQEGRDIYQGYYFIPCNSNVSLTFYFGGKAYEISPEDFSLDETSWDEQLCLGAVFSTDSEFNTDGHLWLMGTTFLKNVYTIFKTSTPSVGFAYPVDNYQYLLGGNHFGKGSHILKNHGSSIILKISITPFYSVMVSIWFFPFFLKGYLQL</sequence>
<dbReference type="GO" id="GO:0006508">
    <property type="term" value="P:proteolysis"/>
    <property type="evidence" value="ECO:0007669"/>
    <property type="project" value="UniProtKB-KW"/>
</dbReference>
<evidence type="ECO:0000256" key="3">
    <source>
        <dbReference type="PIRSR" id="PIRSR601461-1"/>
    </source>
</evidence>
<dbReference type="InterPro" id="IPR021109">
    <property type="entry name" value="Peptidase_aspartic_dom_sf"/>
</dbReference>
<dbReference type="OrthoDB" id="771136at2759"/>
<evidence type="ECO:0000256" key="5">
    <source>
        <dbReference type="SAM" id="Phobius"/>
    </source>
</evidence>
<comment type="similarity">
    <text evidence="1 4">Belongs to the peptidase A1 family.</text>
</comment>
<dbReference type="PANTHER" id="PTHR47966:SF6">
    <property type="entry name" value="PEPTIDASE A1 DOMAIN-CONTAINING PROTEIN"/>
    <property type="match status" value="1"/>
</dbReference>
<reference evidence="7" key="1">
    <citation type="submission" date="2013-11" db="EMBL/GenBank/DDBJ databases">
        <title>Genome sequence of the fusiform rust pathogen reveals effectors for host alternation and coevolution with pine.</title>
        <authorList>
            <consortium name="DOE Joint Genome Institute"/>
            <person name="Smith K."/>
            <person name="Pendleton A."/>
            <person name="Kubisiak T."/>
            <person name="Anderson C."/>
            <person name="Salamov A."/>
            <person name="Aerts A."/>
            <person name="Riley R."/>
            <person name="Clum A."/>
            <person name="Lindquist E."/>
            <person name="Ence D."/>
            <person name="Campbell M."/>
            <person name="Kronenberg Z."/>
            <person name="Feau N."/>
            <person name="Dhillon B."/>
            <person name="Hamelin R."/>
            <person name="Burleigh J."/>
            <person name="Smith J."/>
            <person name="Yandell M."/>
            <person name="Nelson C."/>
            <person name="Grigoriev I."/>
            <person name="Davis J."/>
        </authorList>
    </citation>
    <scope>NUCLEOTIDE SEQUENCE</scope>
    <source>
        <strain evidence="7">G11</strain>
    </source>
</reference>
<dbReference type="InterPro" id="IPR001461">
    <property type="entry name" value="Aspartic_peptidase_A1"/>
</dbReference>
<keyword evidence="5" id="KW-1133">Transmembrane helix</keyword>
<proteinExistence type="inferred from homology"/>
<evidence type="ECO:0000256" key="2">
    <source>
        <dbReference type="ARBA" id="ARBA00022750"/>
    </source>
</evidence>
<keyword evidence="4" id="KW-0645">Protease</keyword>
<keyword evidence="4" id="KW-0378">Hydrolase</keyword>
<evidence type="ECO:0000256" key="4">
    <source>
        <dbReference type="RuleBase" id="RU000454"/>
    </source>
</evidence>
<feature type="active site" evidence="3">
    <location>
        <position position="310"/>
    </location>
</feature>
<dbReference type="PANTHER" id="PTHR47966">
    <property type="entry name" value="BETA-SITE APP-CLEAVING ENZYME, ISOFORM A-RELATED"/>
    <property type="match status" value="1"/>
</dbReference>
<keyword evidence="5" id="KW-0472">Membrane</keyword>
<feature type="domain" description="Peptidase A1" evidence="6">
    <location>
        <begin position="101"/>
        <end position="424"/>
    </location>
</feature>
<protein>
    <recommendedName>
        <fullName evidence="6">Peptidase A1 domain-containing protein</fullName>
    </recommendedName>
</protein>
<keyword evidence="5" id="KW-0812">Transmembrane</keyword>
<dbReference type="Pfam" id="PF00026">
    <property type="entry name" value="Asp"/>
    <property type="match status" value="1"/>
</dbReference>
<dbReference type="AlphaFoldDB" id="A0A9P6NLI2"/>
<evidence type="ECO:0000313" key="8">
    <source>
        <dbReference type="Proteomes" id="UP000886653"/>
    </source>
</evidence>
<dbReference type="EMBL" id="MU167272">
    <property type="protein sequence ID" value="KAG0145711.1"/>
    <property type="molecule type" value="Genomic_DNA"/>
</dbReference>
<keyword evidence="8" id="KW-1185">Reference proteome</keyword>
<dbReference type="CDD" id="cd05471">
    <property type="entry name" value="pepsin_like"/>
    <property type="match status" value="1"/>
</dbReference>
<feature type="active site" evidence="3">
    <location>
        <position position="119"/>
    </location>
</feature>
<evidence type="ECO:0000256" key="1">
    <source>
        <dbReference type="ARBA" id="ARBA00007447"/>
    </source>
</evidence>
<dbReference type="Gene3D" id="2.40.70.10">
    <property type="entry name" value="Acid Proteases"/>
    <property type="match status" value="2"/>
</dbReference>
<dbReference type="InterPro" id="IPR001969">
    <property type="entry name" value="Aspartic_peptidase_AS"/>
</dbReference>
<evidence type="ECO:0000313" key="7">
    <source>
        <dbReference type="EMBL" id="KAG0145711.1"/>
    </source>
</evidence>
<feature type="transmembrane region" description="Helical" evidence="5">
    <location>
        <begin position="453"/>
        <end position="476"/>
    </location>
</feature>
<evidence type="ECO:0000259" key="6">
    <source>
        <dbReference type="PROSITE" id="PS51767"/>
    </source>
</evidence>
<dbReference type="Proteomes" id="UP000886653">
    <property type="component" value="Unassembled WGS sequence"/>
</dbReference>
<dbReference type="InterPro" id="IPR034164">
    <property type="entry name" value="Pepsin-like_dom"/>
</dbReference>
<dbReference type="InterPro" id="IPR033121">
    <property type="entry name" value="PEPTIDASE_A1"/>
</dbReference>
<gene>
    <name evidence="7" type="ORF">CROQUDRAFT_658379</name>
</gene>
<organism evidence="7 8">
    <name type="scientific">Cronartium quercuum f. sp. fusiforme G11</name>
    <dbReference type="NCBI Taxonomy" id="708437"/>
    <lineage>
        <taxon>Eukaryota</taxon>
        <taxon>Fungi</taxon>
        <taxon>Dikarya</taxon>
        <taxon>Basidiomycota</taxon>
        <taxon>Pucciniomycotina</taxon>
        <taxon>Pucciniomycetes</taxon>
        <taxon>Pucciniales</taxon>
        <taxon>Coleosporiaceae</taxon>
        <taxon>Cronartium</taxon>
    </lineage>
</organism>
<accession>A0A9P6NLI2</accession>
<dbReference type="PROSITE" id="PS51767">
    <property type="entry name" value="PEPTIDASE_A1"/>
    <property type="match status" value="1"/>
</dbReference>
<dbReference type="SUPFAM" id="SSF50630">
    <property type="entry name" value="Acid proteases"/>
    <property type="match status" value="1"/>
</dbReference>
<dbReference type="PRINTS" id="PR00792">
    <property type="entry name" value="PEPSIN"/>
</dbReference>
<keyword evidence="2 4" id="KW-0064">Aspartyl protease</keyword>